<sequence length="571" mass="61646">MAMMRGGLLAGIQALADPVQRRWLLGRVRNRWPVAPETSVPAYRNAIPAAEAPGRTELSDLTPAKPTTVLLTLPGGDALRVVPGKPDGLVDRHWNDPATTKAFHGFAWTAQDTDGTALATLWPAWLDRYGAGGHPAQAWNADVVAERSLALLDMIRRHGLPGPRDRTLAALTGHAHALLASFAETSATAMALTRRAQALIRLGLELAMPATAEFGFTALLAESERLMLPSGVANVDSTHYHLRLCQELADAWLAAIRHDRPQAAPLEAVLRRAMAVVPPLTLPGGLPFIGDVVEDLPVGWLKGLLRNAPMDQGWTGRLPANERARLGELRDDCLLADLEALRADGWLRLDLGPWSGLWHSAIGGWPAFDGHGHQDAGSCELHFGGVPVFVDPGGGRTGAINGGRLSRHAAAHGGLQLNGRDPYPLDHPDYSEAFRREIVGTAPSLRAEFDGASFTFGKLGGGNGLREGSRRWHFLGDGFGIDEMLNGTGRALVTRRFLTPLTVRREDPQTVRLEGGGQRFRLIADQPVSISDGCRWNGFGVTEPLHIIEISGRFNLPWRGSLRVVACQDPT</sequence>
<proteinExistence type="predicted"/>
<dbReference type="Proteomes" id="UP000233293">
    <property type="component" value="Unassembled WGS sequence"/>
</dbReference>
<keyword evidence="4" id="KW-1185">Reference proteome</keyword>
<dbReference type="InterPro" id="IPR008929">
    <property type="entry name" value="Chondroitin_lyas"/>
</dbReference>
<dbReference type="Pfam" id="PF07940">
    <property type="entry name" value="Hepar_II_III_C"/>
    <property type="match status" value="1"/>
</dbReference>
<dbReference type="GO" id="GO:0030313">
    <property type="term" value="C:cell envelope"/>
    <property type="evidence" value="ECO:0007669"/>
    <property type="project" value="UniProtKB-SubCell"/>
</dbReference>
<accession>A0A2N3PT03</accession>
<dbReference type="OrthoDB" id="7335480at2"/>
<name>A0A2N3PT03_9PROT</name>
<organism evidence="3 4">
    <name type="scientific">Telmatospirillum siberiense</name>
    <dbReference type="NCBI Taxonomy" id="382514"/>
    <lineage>
        <taxon>Bacteria</taxon>
        <taxon>Pseudomonadati</taxon>
        <taxon>Pseudomonadota</taxon>
        <taxon>Alphaproteobacteria</taxon>
        <taxon>Rhodospirillales</taxon>
        <taxon>Rhodospirillaceae</taxon>
        <taxon>Telmatospirillum</taxon>
    </lineage>
</organism>
<dbReference type="Gene3D" id="2.70.98.70">
    <property type="match status" value="1"/>
</dbReference>
<evidence type="ECO:0000256" key="1">
    <source>
        <dbReference type="ARBA" id="ARBA00004196"/>
    </source>
</evidence>
<evidence type="ECO:0000313" key="3">
    <source>
        <dbReference type="EMBL" id="PKU23539.1"/>
    </source>
</evidence>
<dbReference type="GO" id="GO:0016829">
    <property type="term" value="F:lyase activity"/>
    <property type="evidence" value="ECO:0007669"/>
    <property type="project" value="InterPro"/>
</dbReference>
<comment type="caution">
    <text evidence="3">The sequence shown here is derived from an EMBL/GenBank/DDBJ whole genome shotgun (WGS) entry which is preliminary data.</text>
</comment>
<dbReference type="EMBL" id="PIUM01000019">
    <property type="protein sequence ID" value="PKU23539.1"/>
    <property type="molecule type" value="Genomic_DNA"/>
</dbReference>
<evidence type="ECO:0000259" key="2">
    <source>
        <dbReference type="Pfam" id="PF07940"/>
    </source>
</evidence>
<gene>
    <name evidence="3" type="ORF">CWS72_15845</name>
</gene>
<dbReference type="RefSeq" id="WP_101251601.1">
    <property type="nucleotide sequence ID" value="NZ_PIUM01000019.1"/>
</dbReference>
<dbReference type="Gene3D" id="1.50.10.100">
    <property type="entry name" value="Chondroitin AC/alginate lyase"/>
    <property type="match status" value="1"/>
</dbReference>
<feature type="domain" description="Heparinase II/III-like C-terminal" evidence="2">
    <location>
        <begin position="339"/>
        <end position="553"/>
    </location>
</feature>
<reference evidence="4" key="1">
    <citation type="submission" date="2017-12" db="EMBL/GenBank/DDBJ databases">
        <title>Draft genome sequence of Telmatospirillum siberiense 26-4b1T, an acidotolerant peatland alphaproteobacterium potentially involved in sulfur cycling.</title>
        <authorList>
            <person name="Hausmann B."/>
            <person name="Pjevac P."/>
            <person name="Schreck K."/>
            <person name="Herbold C.W."/>
            <person name="Daims H."/>
            <person name="Wagner M."/>
            <person name="Pester M."/>
            <person name="Loy A."/>
        </authorList>
    </citation>
    <scope>NUCLEOTIDE SEQUENCE [LARGE SCALE GENOMIC DNA]</scope>
    <source>
        <strain evidence="4">26-4b1</strain>
    </source>
</reference>
<dbReference type="InterPro" id="IPR012480">
    <property type="entry name" value="Hepar_II_III_C"/>
</dbReference>
<protein>
    <recommendedName>
        <fullName evidence="2">Heparinase II/III-like C-terminal domain-containing protein</fullName>
    </recommendedName>
</protein>
<dbReference type="AlphaFoldDB" id="A0A2N3PT03"/>
<evidence type="ECO:0000313" key="4">
    <source>
        <dbReference type="Proteomes" id="UP000233293"/>
    </source>
</evidence>
<comment type="subcellular location">
    <subcellularLocation>
        <location evidence="1">Cell envelope</location>
    </subcellularLocation>
</comment>